<organism evidence="2 3">
    <name type="scientific">Stylosanthes scabra</name>
    <dbReference type="NCBI Taxonomy" id="79078"/>
    <lineage>
        <taxon>Eukaryota</taxon>
        <taxon>Viridiplantae</taxon>
        <taxon>Streptophyta</taxon>
        <taxon>Embryophyta</taxon>
        <taxon>Tracheophyta</taxon>
        <taxon>Spermatophyta</taxon>
        <taxon>Magnoliopsida</taxon>
        <taxon>eudicotyledons</taxon>
        <taxon>Gunneridae</taxon>
        <taxon>Pentapetalae</taxon>
        <taxon>rosids</taxon>
        <taxon>fabids</taxon>
        <taxon>Fabales</taxon>
        <taxon>Fabaceae</taxon>
        <taxon>Papilionoideae</taxon>
        <taxon>50 kb inversion clade</taxon>
        <taxon>dalbergioids sensu lato</taxon>
        <taxon>Dalbergieae</taxon>
        <taxon>Pterocarpus clade</taxon>
        <taxon>Stylosanthes</taxon>
    </lineage>
</organism>
<feature type="compositionally biased region" description="Basic and acidic residues" evidence="1">
    <location>
        <begin position="342"/>
        <end position="365"/>
    </location>
</feature>
<comment type="caution">
    <text evidence="2">The sequence shown here is derived from an EMBL/GenBank/DDBJ whole genome shotgun (WGS) entry which is preliminary data.</text>
</comment>
<gene>
    <name evidence="2" type="ORF">PIB30_053162</name>
</gene>
<feature type="compositionally biased region" description="Basic and acidic residues" evidence="1">
    <location>
        <begin position="394"/>
        <end position="410"/>
    </location>
</feature>
<feature type="region of interest" description="Disordered" evidence="1">
    <location>
        <begin position="36"/>
        <end position="76"/>
    </location>
</feature>
<dbReference type="Proteomes" id="UP001341840">
    <property type="component" value="Unassembled WGS sequence"/>
</dbReference>
<proteinExistence type="predicted"/>
<feature type="compositionally biased region" description="Basic residues" evidence="1">
    <location>
        <begin position="36"/>
        <end position="59"/>
    </location>
</feature>
<name>A0ABU6TI66_9FABA</name>
<keyword evidence="3" id="KW-1185">Reference proteome</keyword>
<evidence type="ECO:0000313" key="3">
    <source>
        <dbReference type="Proteomes" id="UP001341840"/>
    </source>
</evidence>
<dbReference type="EMBL" id="JASCZI010091013">
    <property type="protein sequence ID" value="MED6148432.1"/>
    <property type="molecule type" value="Genomic_DNA"/>
</dbReference>
<feature type="compositionally biased region" description="Basic and acidic residues" evidence="1">
    <location>
        <begin position="374"/>
        <end position="386"/>
    </location>
</feature>
<evidence type="ECO:0000256" key="1">
    <source>
        <dbReference type="SAM" id="MobiDB-lite"/>
    </source>
</evidence>
<evidence type="ECO:0000313" key="2">
    <source>
        <dbReference type="EMBL" id="MED6148432.1"/>
    </source>
</evidence>
<evidence type="ECO:0008006" key="4">
    <source>
        <dbReference type="Google" id="ProtNLM"/>
    </source>
</evidence>
<dbReference type="PANTHER" id="PTHR34835">
    <property type="entry name" value="OS07G0283600 PROTEIN-RELATED"/>
    <property type="match status" value="1"/>
</dbReference>
<feature type="region of interest" description="Disordered" evidence="1">
    <location>
        <begin position="339"/>
        <end position="416"/>
    </location>
</feature>
<protein>
    <recommendedName>
        <fullName evidence="4">DUF1985 domain-containing protein</fullName>
    </recommendedName>
</protein>
<sequence>MQKENVRNSSKNGQIQLKSINFEREATNARFKIIKSKSKTLKNRRKKSNRRSQKLRKHSTFNSSYNTSNRKKCHKTRCSPSELAKTYAGLSNEKKALVHEMEFGRFKVDATKVGHALGLNATGGLYRQKMLKKEVPREQYEAVDKYRKKSLADLRDMVTQIQLDTEEGITNFKRAFILYVQKAVLCPNNSKPLSPKTLPTILDVTNPTVMNWGRHVYSFLLNGITEMKKKNLKSADGCVFALLIIYFQETYFGVDSEEADAQPPWLVYWKDNILKRRIKYEFEDPAGLAHQARSRTPTRPQKKIKTKIKIPPTKNEIMNSTLAKSLLIEGRLLQKKTLGKRKQIEVEKSSSESEPESKSESKSESESETAADLDSEKTISEDENVRSIRRRTKKRDEAINAEPLKPRQHTEANANVAAAIGENVGIIERRTKKRHEAINAAPLQPPQQGEADANPDATIDALADPSTQVNVNQEDHTKDADSAAAMAVEEDDTQHDAVIVDATITTALPKHIVPTAEEEDTAIFYASIAKPSRITATGVESAEEENTHHNAMLVDAAIEMAPPNNIVPATEEEDASIAEPSRVIEEAALTDLVERITSLQKQLVIVLALEKPGDKESVVVPREPEKA</sequence>
<reference evidence="2 3" key="1">
    <citation type="journal article" date="2023" name="Plants (Basel)">
        <title>Bridging the Gap: Combining Genomics and Transcriptomics Approaches to Understand Stylosanthes scabra, an Orphan Legume from the Brazilian Caatinga.</title>
        <authorList>
            <person name="Ferreira-Neto J.R.C."/>
            <person name="da Silva M.D."/>
            <person name="Binneck E."/>
            <person name="de Melo N.F."/>
            <person name="da Silva R.H."/>
            <person name="de Melo A.L.T.M."/>
            <person name="Pandolfi V."/>
            <person name="Bustamante F.O."/>
            <person name="Brasileiro-Vidal A.C."/>
            <person name="Benko-Iseppon A.M."/>
        </authorList>
    </citation>
    <scope>NUCLEOTIDE SEQUENCE [LARGE SCALE GENOMIC DNA]</scope>
    <source>
        <tissue evidence="2">Leaves</tissue>
    </source>
</reference>
<accession>A0ABU6TI66</accession>